<protein>
    <submittedName>
        <fullName evidence="2">Uncharacterized protein</fullName>
    </submittedName>
</protein>
<feature type="compositionally biased region" description="Basic residues" evidence="1">
    <location>
        <begin position="825"/>
        <end position="841"/>
    </location>
</feature>
<evidence type="ECO:0000313" key="2">
    <source>
        <dbReference type="EMBL" id="EPE32534.1"/>
    </source>
</evidence>
<feature type="compositionally biased region" description="Basic and acidic residues" evidence="1">
    <location>
        <begin position="66"/>
        <end position="75"/>
    </location>
</feature>
<feature type="region of interest" description="Disordered" evidence="1">
    <location>
        <begin position="1"/>
        <end position="138"/>
    </location>
</feature>
<feature type="region of interest" description="Disordered" evidence="1">
    <location>
        <begin position="464"/>
        <end position="564"/>
    </location>
</feature>
<name>S3D5X4_GLAL2</name>
<feature type="compositionally biased region" description="Acidic residues" evidence="1">
    <location>
        <begin position="203"/>
        <end position="217"/>
    </location>
</feature>
<keyword evidence="3" id="KW-1185">Reference proteome</keyword>
<evidence type="ECO:0000313" key="3">
    <source>
        <dbReference type="Proteomes" id="UP000016922"/>
    </source>
</evidence>
<evidence type="ECO:0000256" key="1">
    <source>
        <dbReference type="SAM" id="MobiDB-lite"/>
    </source>
</evidence>
<dbReference type="KEGG" id="glz:GLAREA_07668"/>
<dbReference type="AlphaFoldDB" id="S3D5X4"/>
<feature type="compositionally biased region" description="Low complexity" evidence="1">
    <location>
        <begin position="1"/>
        <end position="19"/>
    </location>
</feature>
<dbReference type="Proteomes" id="UP000016922">
    <property type="component" value="Unassembled WGS sequence"/>
</dbReference>
<feature type="region of interest" description="Disordered" evidence="1">
    <location>
        <begin position="150"/>
        <end position="227"/>
    </location>
</feature>
<dbReference type="GeneID" id="19466720"/>
<dbReference type="RefSeq" id="XP_008080546.1">
    <property type="nucleotide sequence ID" value="XM_008082355.1"/>
</dbReference>
<feature type="compositionally biased region" description="Acidic residues" evidence="1">
    <location>
        <begin position="108"/>
        <end position="117"/>
    </location>
</feature>
<organism evidence="2 3">
    <name type="scientific">Glarea lozoyensis (strain ATCC 20868 / MF5171)</name>
    <dbReference type="NCBI Taxonomy" id="1116229"/>
    <lineage>
        <taxon>Eukaryota</taxon>
        <taxon>Fungi</taxon>
        <taxon>Dikarya</taxon>
        <taxon>Ascomycota</taxon>
        <taxon>Pezizomycotina</taxon>
        <taxon>Leotiomycetes</taxon>
        <taxon>Helotiales</taxon>
        <taxon>Helotiaceae</taxon>
        <taxon>Glarea</taxon>
    </lineage>
</organism>
<dbReference type="EMBL" id="KE145359">
    <property type="protein sequence ID" value="EPE32534.1"/>
    <property type="molecule type" value="Genomic_DNA"/>
</dbReference>
<reference evidence="2 3" key="1">
    <citation type="journal article" date="2013" name="BMC Genomics">
        <title>Genomics-driven discovery of the pneumocandin biosynthetic gene cluster in the fungus Glarea lozoyensis.</title>
        <authorList>
            <person name="Chen L."/>
            <person name="Yue Q."/>
            <person name="Zhang X."/>
            <person name="Xiang M."/>
            <person name="Wang C."/>
            <person name="Li S."/>
            <person name="Che Y."/>
            <person name="Ortiz-Lopez F.J."/>
            <person name="Bills G.F."/>
            <person name="Liu X."/>
            <person name="An Z."/>
        </authorList>
    </citation>
    <scope>NUCLEOTIDE SEQUENCE [LARGE SCALE GENOMIC DNA]</scope>
    <source>
        <strain evidence="3">ATCC 20868 / MF5171</strain>
    </source>
</reference>
<feature type="region of interest" description="Disordered" evidence="1">
    <location>
        <begin position="805"/>
        <end position="875"/>
    </location>
</feature>
<feature type="compositionally biased region" description="Polar residues" evidence="1">
    <location>
        <begin position="536"/>
        <end position="545"/>
    </location>
</feature>
<gene>
    <name evidence="2" type="ORF">GLAREA_07668</name>
</gene>
<sequence>MPASTRATRSTANSATSRPRTPDEQSLQSPTIMPPSKKTKLKDSGTQTKRSKPNAIPSTERRTKKPKNEAHDAKSKPKSSVSQDTSDKVMVLKRPGKQPSSSSGLYGGDEDSGESQDDSQLSLPESTKNKEKAAEFISPKLFKRAKAVSWDSAASNMTGKTGPVTETIVQAGRKRKRNVLKDVSLKKKKQGAETKRNRWGETLSEEEEREKEEDGDELSPSLNPSPTTLEMLIRGVKRKVNKAFVRSPKSTIGPRRSIDGEKDFSLYGFPPTPGVSRSIEVASWPPITLSAEEVKVLFEQLCQDCHFVKASLTWIPWGSVDSEKRTISWTYPLSDDDKISSHPNPPVQEAGKRRGSSSTPESLGFGSLYRDFYETIDALDLHLTFTLTKNGEPYVVSEIGLNPLERRVGPRGETVVSWRERYKHDWDMDDDGNYHARERDNKSFAIIAESKYVPLGSRDGVASELFSSGSKHKDARMSSLSPGKGRDKRRVSNDLSLSEAQEYDSEESFHASKTRRRQSLSSNPMSPRARLPSKPAKQQLNSPSVLAQKDGTEQDSDDDERAADPELYRRLQERLKELSVGAPMICWTPRLFMKEDGTRRSLKERLELQIIYREAEAKDREEEAMKTRTIRTRNLSFDEQEDTSFGDPSKGWFKEIVATPMSISHEEAEKRLNYLAGMGSPIWAKPAARRNSWVRKYEIFDPASRPHGICNCPPKKASIFPVWSKLQVSGKDPKSPMRSGAILELRGQCRTCGKLISKTDSRGIGEKNAPTGEPGQDMVEHDEAIVATNGRHHVHFANQGVEEDDRWILGAPPPLKNGVKAGSSKNRKRNPAAKKKSKKRAAVTNKKAISTDSQSKIAPKTQEAKKRKKPAKKVV</sequence>
<proteinExistence type="predicted"/>
<feature type="compositionally biased region" description="Basic residues" evidence="1">
    <location>
        <begin position="865"/>
        <end position="875"/>
    </location>
</feature>
<feature type="compositionally biased region" description="Basic and acidic residues" evidence="1">
    <location>
        <begin position="179"/>
        <end position="199"/>
    </location>
</feature>
<dbReference type="HOGENOM" id="CLU_328459_0_0_1"/>
<accession>S3D5X4</accession>
<feature type="region of interest" description="Disordered" evidence="1">
    <location>
        <begin position="335"/>
        <end position="361"/>
    </location>
</feature>